<dbReference type="EMBL" id="JAJJMB010001184">
    <property type="protein sequence ID" value="KAI3957982.1"/>
    <property type="molecule type" value="Genomic_DNA"/>
</dbReference>
<dbReference type="Proteomes" id="UP001202328">
    <property type="component" value="Unassembled WGS sequence"/>
</dbReference>
<evidence type="ECO:0000313" key="2">
    <source>
        <dbReference type="Proteomes" id="UP001202328"/>
    </source>
</evidence>
<evidence type="ECO:0000313" key="1">
    <source>
        <dbReference type="EMBL" id="KAI3957982.1"/>
    </source>
</evidence>
<dbReference type="AlphaFoldDB" id="A0AAD4XY84"/>
<keyword evidence="2" id="KW-1185">Reference proteome</keyword>
<gene>
    <name evidence="1" type="ORF">MKW98_020624</name>
</gene>
<proteinExistence type="predicted"/>
<comment type="caution">
    <text evidence="1">The sequence shown here is derived from an EMBL/GenBank/DDBJ whole genome shotgun (WGS) entry which is preliminary data.</text>
</comment>
<organism evidence="1 2">
    <name type="scientific">Papaver atlanticum</name>
    <dbReference type="NCBI Taxonomy" id="357466"/>
    <lineage>
        <taxon>Eukaryota</taxon>
        <taxon>Viridiplantae</taxon>
        <taxon>Streptophyta</taxon>
        <taxon>Embryophyta</taxon>
        <taxon>Tracheophyta</taxon>
        <taxon>Spermatophyta</taxon>
        <taxon>Magnoliopsida</taxon>
        <taxon>Ranunculales</taxon>
        <taxon>Papaveraceae</taxon>
        <taxon>Papaveroideae</taxon>
        <taxon>Papaver</taxon>
    </lineage>
</organism>
<protein>
    <submittedName>
        <fullName evidence="1">Uncharacterized protein</fullName>
    </submittedName>
</protein>
<sequence length="107" mass="12218">MGSRSACLSWENVTTQVLKNSASQQMPRSELYLVKMLLVHHQMHRSLCPTARRILRPELEARDLVMVLTTQMMGISIPKLAKTWNFAFQAYVEPGFGNCLDLPIEEL</sequence>
<name>A0AAD4XY84_9MAGN</name>
<reference evidence="1" key="1">
    <citation type="submission" date="2022-04" db="EMBL/GenBank/DDBJ databases">
        <title>A functionally conserved STORR gene fusion in Papaver species that diverged 16.8 million years ago.</title>
        <authorList>
            <person name="Catania T."/>
        </authorList>
    </citation>
    <scope>NUCLEOTIDE SEQUENCE</scope>
    <source>
        <strain evidence="1">S-188037</strain>
    </source>
</reference>
<accession>A0AAD4XY84</accession>